<dbReference type="InterPro" id="IPR016140">
    <property type="entry name" value="Bifunc_inhib/LTP/seed_store"/>
</dbReference>
<dbReference type="AlphaFoldDB" id="A0AAV7DYM5"/>
<dbReference type="PRINTS" id="PR00382">
    <property type="entry name" value="LIPIDTRNSFER"/>
</dbReference>
<dbReference type="EMBL" id="JAINDJ010000007">
    <property type="protein sequence ID" value="KAG9441418.1"/>
    <property type="molecule type" value="Genomic_DNA"/>
</dbReference>
<protein>
    <recommendedName>
        <fullName evidence="2">Bifunctional inhibitor/plant lipid transfer protein/seed storage helical domain-containing protein</fullName>
    </recommendedName>
</protein>
<gene>
    <name evidence="3" type="ORF">H6P81_017272</name>
</gene>
<accession>A0AAV7DYM5</accession>
<keyword evidence="1" id="KW-0732">Signal</keyword>
<dbReference type="Gene3D" id="1.10.110.10">
    <property type="entry name" value="Plant lipid-transfer and hydrophobic proteins"/>
    <property type="match status" value="1"/>
</dbReference>
<proteinExistence type="predicted"/>
<evidence type="ECO:0000259" key="2">
    <source>
        <dbReference type="Pfam" id="PF00234"/>
    </source>
</evidence>
<dbReference type="PANTHER" id="PTHR33076">
    <property type="entry name" value="NON-SPECIFIC LIPID-TRANSFER PROTEIN 2-RELATED"/>
    <property type="match status" value="1"/>
</dbReference>
<keyword evidence="4" id="KW-1185">Reference proteome</keyword>
<feature type="chain" id="PRO_5043843392" description="Bifunctional inhibitor/plant lipid transfer protein/seed storage helical domain-containing protein" evidence="1">
    <location>
        <begin position="32"/>
        <end position="122"/>
    </location>
</feature>
<dbReference type="GO" id="GO:0008289">
    <property type="term" value="F:lipid binding"/>
    <property type="evidence" value="ECO:0007669"/>
    <property type="project" value="InterPro"/>
</dbReference>
<dbReference type="GO" id="GO:0006869">
    <property type="term" value="P:lipid transport"/>
    <property type="evidence" value="ECO:0007669"/>
    <property type="project" value="InterPro"/>
</dbReference>
<dbReference type="Pfam" id="PF00234">
    <property type="entry name" value="Tryp_alpha_amyl"/>
    <property type="match status" value="1"/>
</dbReference>
<reference evidence="3 4" key="1">
    <citation type="submission" date="2021-07" db="EMBL/GenBank/DDBJ databases">
        <title>The Aristolochia fimbriata genome: insights into angiosperm evolution, floral development and chemical biosynthesis.</title>
        <authorList>
            <person name="Jiao Y."/>
        </authorList>
    </citation>
    <scope>NUCLEOTIDE SEQUENCE [LARGE SCALE GENOMIC DNA]</scope>
    <source>
        <strain evidence="3">IBCAS-2021</strain>
        <tissue evidence="3">Leaf</tissue>
    </source>
</reference>
<dbReference type="Proteomes" id="UP000825729">
    <property type="component" value="Unassembled WGS sequence"/>
</dbReference>
<feature type="domain" description="Bifunctional inhibitor/plant lipid transfer protein/seed storage helical" evidence="2">
    <location>
        <begin position="35"/>
        <end position="120"/>
    </location>
</feature>
<evidence type="ECO:0000313" key="4">
    <source>
        <dbReference type="Proteomes" id="UP000825729"/>
    </source>
</evidence>
<dbReference type="InterPro" id="IPR036312">
    <property type="entry name" value="Bifun_inhib/LTP/seed_sf"/>
</dbReference>
<name>A0AAV7DYM5_ARIFI</name>
<sequence>MASIGIVASCNTLIACFFLIFASFLTPHAEALIGCNKLKNDIIVCIPYLAGRAYGPHSRCCNAMQEIYKVIDTQENRMDACECIREATGKTPGLRPDRIYHMNSVCEVKIPIEIFITTNCSL</sequence>
<organism evidence="3 4">
    <name type="scientific">Aristolochia fimbriata</name>
    <name type="common">White veined hardy Dutchman's pipe vine</name>
    <dbReference type="NCBI Taxonomy" id="158543"/>
    <lineage>
        <taxon>Eukaryota</taxon>
        <taxon>Viridiplantae</taxon>
        <taxon>Streptophyta</taxon>
        <taxon>Embryophyta</taxon>
        <taxon>Tracheophyta</taxon>
        <taxon>Spermatophyta</taxon>
        <taxon>Magnoliopsida</taxon>
        <taxon>Magnoliidae</taxon>
        <taxon>Piperales</taxon>
        <taxon>Aristolochiaceae</taxon>
        <taxon>Aristolochia</taxon>
    </lineage>
</organism>
<dbReference type="SUPFAM" id="SSF47699">
    <property type="entry name" value="Bifunctional inhibitor/lipid-transfer protein/seed storage 2S albumin"/>
    <property type="match status" value="1"/>
</dbReference>
<feature type="signal peptide" evidence="1">
    <location>
        <begin position="1"/>
        <end position="31"/>
    </location>
</feature>
<evidence type="ECO:0000256" key="1">
    <source>
        <dbReference type="SAM" id="SignalP"/>
    </source>
</evidence>
<comment type="caution">
    <text evidence="3">The sequence shown here is derived from an EMBL/GenBank/DDBJ whole genome shotgun (WGS) entry which is preliminary data.</text>
</comment>
<evidence type="ECO:0000313" key="3">
    <source>
        <dbReference type="EMBL" id="KAG9441418.1"/>
    </source>
</evidence>
<dbReference type="InterPro" id="IPR000528">
    <property type="entry name" value="Plant_nsLTP"/>
</dbReference>